<reference evidence="1 2" key="1">
    <citation type="submission" date="2017-12" db="EMBL/GenBank/DDBJ databases">
        <title>Integrating genomic resources of turbot (Scophthalmus maximus) in depth evaluation of genetic and physical mapping variation across individuals.</title>
        <authorList>
            <person name="Martinez P."/>
        </authorList>
    </citation>
    <scope>NUCLEOTIDE SEQUENCE [LARGE SCALE GENOMIC DNA]</scope>
</reference>
<evidence type="ECO:0000313" key="1">
    <source>
        <dbReference type="EMBL" id="AWP18329.1"/>
    </source>
</evidence>
<proteinExistence type="predicted"/>
<protein>
    <submittedName>
        <fullName evidence="1">Uncharacterized protein</fullName>
    </submittedName>
</protein>
<evidence type="ECO:0000313" key="2">
    <source>
        <dbReference type="Proteomes" id="UP000246464"/>
    </source>
</evidence>
<feature type="non-terminal residue" evidence="1">
    <location>
        <position position="85"/>
    </location>
</feature>
<gene>
    <name evidence="1" type="ORF">SMAX5B_001399</name>
</gene>
<dbReference type="Proteomes" id="UP000246464">
    <property type="component" value="Chromosome 19"/>
</dbReference>
<accession>A0A2U9CR70</accession>
<dbReference type="AlphaFoldDB" id="A0A2U9CR70"/>
<organism evidence="1 2">
    <name type="scientific">Scophthalmus maximus</name>
    <name type="common">Turbot</name>
    <name type="synonym">Psetta maxima</name>
    <dbReference type="NCBI Taxonomy" id="52904"/>
    <lineage>
        <taxon>Eukaryota</taxon>
        <taxon>Metazoa</taxon>
        <taxon>Chordata</taxon>
        <taxon>Craniata</taxon>
        <taxon>Vertebrata</taxon>
        <taxon>Euteleostomi</taxon>
        <taxon>Actinopterygii</taxon>
        <taxon>Neopterygii</taxon>
        <taxon>Teleostei</taxon>
        <taxon>Neoteleostei</taxon>
        <taxon>Acanthomorphata</taxon>
        <taxon>Carangaria</taxon>
        <taxon>Pleuronectiformes</taxon>
        <taxon>Pleuronectoidei</taxon>
        <taxon>Scophthalmidae</taxon>
        <taxon>Scophthalmus</taxon>
    </lineage>
</organism>
<keyword evidence="2" id="KW-1185">Reference proteome</keyword>
<sequence length="85" mass="9614">MKQQNVVDVCLWRGITVLLHFNNQALNALERAQLERVGLQSRRQTDRDLRMLVGPRGTAFERPAPSPMIGHGSHLFGIRAVLAFH</sequence>
<dbReference type="EMBL" id="CP026261">
    <property type="protein sequence ID" value="AWP18329.1"/>
    <property type="molecule type" value="Genomic_DNA"/>
</dbReference>
<name>A0A2U9CR70_SCOMX</name>